<name>A0A1Q9DHB3_SYMMI</name>
<sequence>MKWQSFTECCIWAAAAQWRSSSRPSPNRAGVGRGGGERSHPRRIQICDSQGIVPIRSAAAGPSPDGRHDEDAQEPGGDAPVPAATNHPVARFGVGPSLGRVPGGYVVQLLLHLRGRDVKHTTRVLEHRFHGVVPRGELAAALQPTGVGAGDKSSYTGSKDGHQPSKTPCLLYLFMTLAMQLQLQWRLRFHIFLLCSGPSLDTDQAGNVCQTSPAGKEPTEPKGKGKN</sequence>
<gene>
    <name evidence="2" type="ORF">AK812_SmicGene23407</name>
</gene>
<accession>A0A1Q9DHB3</accession>
<keyword evidence="3" id="KW-1185">Reference proteome</keyword>
<reference evidence="2 3" key="1">
    <citation type="submission" date="2016-02" db="EMBL/GenBank/DDBJ databases">
        <title>Genome analysis of coral dinoflagellate symbionts highlights evolutionary adaptations to a symbiotic lifestyle.</title>
        <authorList>
            <person name="Aranda M."/>
            <person name="Li Y."/>
            <person name="Liew Y.J."/>
            <person name="Baumgarten S."/>
            <person name="Simakov O."/>
            <person name="Wilson M."/>
            <person name="Piel J."/>
            <person name="Ashoor H."/>
            <person name="Bougouffa S."/>
            <person name="Bajic V.B."/>
            <person name="Ryu T."/>
            <person name="Ravasi T."/>
            <person name="Bayer T."/>
            <person name="Micklem G."/>
            <person name="Kim H."/>
            <person name="Bhak J."/>
            <person name="Lajeunesse T.C."/>
            <person name="Voolstra C.R."/>
        </authorList>
    </citation>
    <scope>NUCLEOTIDE SEQUENCE [LARGE SCALE GENOMIC DNA]</scope>
    <source>
        <strain evidence="2 3">CCMP2467</strain>
    </source>
</reference>
<protein>
    <submittedName>
        <fullName evidence="2">Uncharacterized protein</fullName>
    </submittedName>
</protein>
<evidence type="ECO:0000313" key="3">
    <source>
        <dbReference type="Proteomes" id="UP000186817"/>
    </source>
</evidence>
<dbReference type="AlphaFoldDB" id="A0A1Q9DHB3"/>
<dbReference type="EMBL" id="LSRX01000537">
    <property type="protein sequence ID" value="OLP94566.1"/>
    <property type="molecule type" value="Genomic_DNA"/>
</dbReference>
<feature type="compositionally biased region" description="Basic and acidic residues" evidence="1">
    <location>
        <begin position="217"/>
        <end position="227"/>
    </location>
</feature>
<feature type="region of interest" description="Disordered" evidence="1">
    <location>
        <begin position="143"/>
        <end position="163"/>
    </location>
</feature>
<comment type="caution">
    <text evidence="2">The sequence shown here is derived from an EMBL/GenBank/DDBJ whole genome shotgun (WGS) entry which is preliminary data.</text>
</comment>
<evidence type="ECO:0000256" key="1">
    <source>
        <dbReference type="SAM" id="MobiDB-lite"/>
    </source>
</evidence>
<feature type="region of interest" description="Disordered" evidence="1">
    <location>
        <begin position="205"/>
        <end position="227"/>
    </location>
</feature>
<feature type="region of interest" description="Disordered" evidence="1">
    <location>
        <begin position="20"/>
        <end position="44"/>
    </location>
</feature>
<feature type="region of interest" description="Disordered" evidence="1">
    <location>
        <begin position="56"/>
        <end position="88"/>
    </location>
</feature>
<evidence type="ECO:0000313" key="2">
    <source>
        <dbReference type="EMBL" id="OLP94566.1"/>
    </source>
</evidence>
<organism evidence="2 3">
    <name type="scientific">Symbiodinium microadriaticum</name>
    <name type="common">Dinoflagellate</name>
    <name type="synonym">Zooxanthella microadriatica</name>
    <dbReference type="NCBI Taxonomy" id="2951"/>
    <lineage>
        <taxon>Eukaryota</taxon>
        <taxon>Sar</taxon>
        <taxon>Alveolata</taxon>
        <taxon>Dinophyceae</taxon>
        <taxon>Suessiales</taxon>
        <taxon>Symbiodiniaceae</taxon>
        <taxon>Symbiodinium</taxon>
    </lineage>
</organism>
<dbReference type="Proteomes" id="UP000186817">
    <property type="component" value="Unassembled WGS sequence"/>
</dbReference>
<proteinExistence type="predicted"/>